<protein>
    <submittedName>
        <fullName evidence="2">Uncharacterized protein</fullName>
    </submittedName>
</protein>
<gene>
    <name evidence="2" type="ORF">NA56DRAFT_709466</name>
</gene>
<dbReference type="Proteomes" id="UP000235672">
    <property type="component" value="Unassembled WGS sequence"/>
</dbReference>
<evidence type="ECO:0000256" key="1">
    <source>
        <dbReference type="SAM" id="MobiDB-lite"/>
    </source>
</evidence>
<feature type="compositionally biased region" description="Low complexity" evidence="1">
    <location>
        <begin position="281"/>
        <end position="302"/>
    </location>
</feature>
<keyword evidence="3" id="KW-1185">Reference proteome</keyword>
<dbReference type="EMBL" id="KZ613510">
    <property type="protein sequence ID" value="PMD15818.1"/>
    <property type="molecule type" value="Genomic_DNA"/>
</dbReference>
<evidence type="ECO:0000313" key="2">
    <source>
        <dbReference type="EMBL" id="PMD15818.1"/>
    </source>
</evidence>
<evidence type="ECO:0000313" key="3">
    <source>
        <dbReference type="Proteomes" id="UP000235672"/>
    </source>
</evidence>
<feature type="region of interest" description="Disordered" evidence="1">
    <location>
        <begin position="153"/>
        <end position="191"/>
    </location>
</feature>
<reference evidence="2 3" key="1">
    <citation type="submission" date="2016-05" db="EMBL/GenBank/DDBJ databases">
        <title>A degradative enzymes factory behind the ericoid mycorrhizal symbiosis.</title>
        <authorList>
            <consortium name="DOE Joint Genome Institute"/>
            <person name="Martino E."/>
            <person name="Morin E."/>
            <person name="Grelet G."/>
            <person name="Kuo A."/>
            <person name="Kohler A."/>
            <person name="Daghino S."/>
            <person name="Barry K."/>
            <person name="Choi C."/>
            <person name="Cichocki N."/>
            <person name="Clum A."/>
            <person name="Copeland A."/>
            <person name="Hainaut M."/>
            <person name="Haridas S."/>
            <person name="Labutti K."/>
            <person name="Lindquist E."/>
            <person name="Lipzen A."/>
            <person name="Khouja H.-R."/>
            <person name="Murat C."/>
            <person name="Ohm R."/>
            <person name="Olson A."/>
            <person name="Spatafora J."/>
            <person name="Veneault-Fourrey C."/>
            <person name="Henrissat B."/>
            <person name="Grigoriev I."/>
            <person name="Martin F."/>
            <person name="Perotto S."/>
        </authorList>
    </citation>
    <scope>NUCLEOTIDE SEQUENCE [LARGE SCALE GENOMIC DNA]</scope>
    <source>
        <strain evidence="2 3">UAMH 7357</strain>
    </source>
</reference>
<dbReference type="AlphaFoldDB" id="A0A2J6PP58"/>
<proteinExistence type="predicted"/>
<organism evidence="2 3">
    <name type="scientific">Hyaloscypha hepaticicola</name>
    <dbReference type="NCBI Taxonomy" id="2082293"/>
    <lineage>
        <taxon>Eukaryota</taxon>
        <taxon>Fungi</taxon>
        <taxon>Dikarya</taxon>
        <taxon>Ascomycota</taxon>
        <taxon>Pezizomycotina</taxon>
        <taxon>Leotiomycetes</taxon>
        <taxon>Helotiales</taxon>
        <taxon>Hyaloscyphaceae</taxon>
        <taxon>Hyaloscypha</taxon>
    </lineage>
</organism>
<accession>A0A2J6PP58</accession>
<feature type="region of interest" description="Disordered" evidence="1">
    <location>
        <begin position="276"/>
        <end position="302"/>
    </location>
</feature>
<name>A0A2J6PP58_9HELO</name>
<feature type="compositionally biased region" description="Polar residues" evidence="1">
    <location>
        <begin position="171"/>
        <end position="182"/>
    </location>
</feature>
<sequence length="324" mass="35392">MTRVTFSHPGPAGRSQRVQISSLKTTTPFHWPLNVRAGRRFGLAASSRTLLPQAREGQRRPTTPQWGAVYFPALSFSDRTRPLISPRSRLERRVGSLRSARSHGNSKLHLQALPSISLPADGCFGGSQTMRWSAKVPPSQHLHMSCLQRARGPAKSHCRPAPSLNAVDTPRPTSASGTTDGLSPSLRRSPVQSGSQSRLVRLFVASLPHLNFLAWLFRHVIGRYCEDSYRNAAAAGIKDSKRSGFISKESGWLTRGLLRHFFEDLERVPSTIITAEGLSGGSSSSRGRQQAGGPPGLARGPPLINEVTVAFQKSREDMHLQAIT</sequence>